<comment type="caution">
    <text evidence="1">The sequence shown here is derived from an EMBL/GenBank/DDBJ whole genome shotgun (WGS) entry which is preliminary data.</text>
</comment>
<dbReference type="RefSeq" id="WP_046047676.1">
    <property type="nucleotide sequence ID" value="NZ_LACD01000022.1"/>
</dbReference>
<accession>A0A0F4TAZ6</accession>
<reference evidence="1 2" key="1">
    <citation type="submission" date="2015-03" db="EMBL/GenBank/DDBJ databases">
        <title>Comparative genomics of Pseudomonas insights into diversity of traits involved in vanlence and defense.</title>
        <authorList>
            <person name="Qin Y."/>
        </authorList>
    </citation>
    <scope>NUCLEOTIDE SEQUENCE [LARGE SCALE GENOMIC DNA]</scope>
    <source>
        <strain evidence="1 2">C3</strain>
    </source>
</reference>
<protein>
    <submittedName>
        <fullName evidence="1">Rha family transcriptional regulator</fullName>
    </submittedName>
</protein>
<sequence length="140" mass="15210">MDKFLRACHDAVKDNEAKSLSAKMGVPHVSLLQRANPDNDAHHLTIEHLYGILLHTGDKGPLSALANEFGFDLVARERPTAKPLMVALCHLTAECGDVGRLIFDATADNHISQHEKAQGDKAIQEAIDALNVLRESLKAA</sequence>
<name>A0A0F4TAZ6_PSEFL</name>
<dbReference type="InterPro" id="IPR009679">
    <property type="entry name" value="Phage_186_CII-like"/>
</dbReference>
<evidence type="ECO:0000313" key="1">
    <source>
        <dbReference type="EMBL" id="KJZ41601.1"/>
    </source>
</evidence>
<proteinExistence type="predicted"/>
<dbReference type="AlphaFoldDB" id="A0A0F4TAZ6"/>
<organism evidence="1 2">
    <name type="scientific">Pseudomonas fluorescens</name>
    <dbReference type="NCBI Taxonomy" id="294"/>
    <lineage>
        <taxon>Bacteria</taxon>
        <taxon>Pseudomonadati</taxon>
        <taxon>Pseudomonadota</taxon>
        <taxon>Gammaproteobacteria</taxon>
        <taxon>Pseudomonadales</taxon>
        <taxon>Pseudomonadaceae</taxon>
        <taxon>Pseudomonas</taxon>
    </lineage>
</organism>
<dbReference type="EMBL" id="LACD01000022">
    <property type="protein sequence ID" value="KJZ41601.1"/>
    <property type="molecule type" value="Genomic_DNA"/>
</dbReference>
<evidence type="ECO:0000313" key="2">
    <source>
        <dbReference type="Proteomes" id="UP000033500"/>
    </source>
</evidence>
<gene>
    <name evidence="1" type="ORF">VC34_17570</name>
</gene>
<dbReference type="GO" id="GO:0003677">
    <property type="term" value="F:DNA binding"/>
    <property type="evidence" value="ECO:0007669"/>
    <property type="project" value="InterPro"/>
</dbReference>
<dbReference type="PATRIC" id="fig|294.131.peg.2377"/>
<dbReference type="Pfam" id="PF06892">
    <property type="entry name" value="Phage_CP76"/>
    <property type="match status" value="1"/>
</dbReference>
<dbReference type="Proteomes" id="UP000033500">
    <property type="component" value="Unassembled WGS sequence"/>
</dbReference>